<keyword evidence="2" id="KW-1185">Reference proteome</keyword>
<evidence type="ECO:0000313" key="2">
    <source>
        <dbReference type="Proteomes" id="UP000789525"/>
    </source>
</evidence>
<dbReference type="EMBL" id="CAJVPT010001665">
    <property type="protein sequence ID" value="CAG8466944.1"/>
    <property type="molecule type" value="Genomic_DNA"/>
</dbReference>
<gene>
    <name evidence="1" type="ORF">ACOLOM_LOCUS1422</name>
</gene>
<accession>A0ACA9KEC0</accession>
<sequence length="100" mass="11896">MHYVYVLRCRNGKYYVGETSNMRNRYNEHMSGGRRAALWTRKYRPISIAWVGLTNNHLLELAKTIEYMKRHGPNNVRGAKHSQWNLHPNTYERYLRKSGG</sequence>
<proteinExistence type="predicted"/>
<reference evidence="1" key="1">
    <citation type="submission" date="2021-06" db="EMBL/GenBank/DDBJ databases">
        <authorList>
            <person name="Kallberg Y."/>
            <person name="Tangrot J."/>
            <person name="Rosling A."/>
        </authorList>
    </citation>
    <scope>NUCLEOTIDE SEQUENCE</scope>
    <source>
        <strain evidence="1">CL356</strain>
    </source>
</reference>
<evidence type="ECO:0000313" key="1">
    <source>
        <dbReference type="EMBL" id="CAG8466944.1"/>
    </source>
</evidence>
<dbReference type="Proteomes" id="UP000789525">
    <property type="component" value="Unassembled WGS sequence"/>
</dbReference>
<protein>
    <submittedName>
        <fullName evidence="1">12966_t:CDS:1</fullName>
    </submittedName>
</protein>
<organism evidence="1 2">
    <name type="scientific">Acaulospora colombiana</name>
    <dbReference type="NCBI Taxonomy" id="27376"/>
    <lineage>
        <taxon>Eukaryota</taxon>
        <taxon>Fungi</taxon>
        <taxon>Fungi incertae sedis</taxon>
        <taxon>Mucoromycota</taxon>
        <taxon>Glomeromycotina</taxon>
        <taxon>Glomeromycetes</taxon>
        <taxon>Diversisporales</taxon>
        <taxon>Acaulosporaceae</taxon>
        <taxon>Acaulospora</taxon>
    </lineage>
</organism>
<comment type="caution">
    <text evidence="1">The sequence shown here is derived from an EMBL/GenBank/DDBJ whole genome shotgun (WGS) entry which is preliminary data.</text>
</comment>
<name>A0ACA9KEC0_9GLOM</name>